<dbReference type="InterPro" id="IPR057031">
    <property type="entry name" value="SFR19-like_C"/>
</dbReference>
<gene>
    <name evidence="8" type="primary">PHRF1</name>
    <name evidence="8" type="ORF">EVAR_20260_1</name>
</gene>
<dbReference type="Proteomes" id="UP000299102">
    <property type="component" value="Unassembled WGS sequence"/>
</dbReference>
<keyword evidence="9" id="KW-1185">Reference proteome</keyword>
<feature type="compositionally biased region" description="Low complexity" evidence="5">
    <location>
        <begin position="1974"/>
        <end position="1985"/>
    </location>
</feature>
<feature type="compositionally biased region" description="Basic residues" evidence="5">
    <location>
        <begin position="1466"/>
        <end position="1481"/>
    </location>
</feature>
<dbReference type="InterPro" id="IPR017907">
    <property type="entry name" value="Znf_RING_CS"/>
</dbReference>
<feature type="compositionally biased region" description="Basic residues" evidence="5">
    <location>
        <begin position="1400"/>
        <end position="1457"/>
    </location>
</feature>
<dbReference type="CDD" id="cd15543">
    <property type="entry name" value="PHD_RSF1"/>
    <property type="match status" value="1"/>
</dbReference>
<dbReference type="InterPro" id="IPR011011">
    <property type="entry name" value="Znf_FYVE_PHD"/>
</dbReference>
<feature type="compositionally biased region" description="Basic and acidic residues" evidence="5">
    <location>
        <begin position="1212"/>
        <end position="1226"/>
    </location>
</feature>
<feature type="compositionally biased region" description="Basic and acidic residues" evidence="5">
    <location>
        <begin position="1174"/>
        <end position="1191"/>
    </location>
</feature>
<feature type="region of interest" description="Disordered" evidence="5">
    <location>
        <begin position="1032"/>
        <end position="1854"/>
    </location>
</feature>
<comment type="caution">
    <text evidence="8">The sequence shown here is derived from an EMBL/GenBank/DDBJ whole genome shotgun (WGS) entry which is preliminary data.</text>
</comment>
<feature type="compositionally biased region" description="Basic residues" evidence="5">
    <location>
        <begin position="1651"/>
        <end position="1671"/>
    </location>
</feature>
<dbReference type="PROSITE" id="PS00518">
    <property type="entry name" value="ZF_RING_1"/>
    <property type="match status" value="1"/>
</dbReference>
<dbReference type="InterPro" id="IPR001965">
    <property type="entry name" value="Znf_PHD"/>
</dbReference>
<dbReference type="OrthoDB" id="1935339at2759"/>
<evidence type="ECO:0000259" key="7">
    <source>
        <dbReference type="PROSITE" id="PS50089"/>
    </source>
</evidence>
<feature type="compositionally biased region" description="Basic residues" evidence="5">
    <location>
        <begin position="287"/>
        <end position="296"/>
    </location>
</feature>
<accession>A0A4C1WAT9</accession>
<dbReference type="InterPro" id="IPR019786">
    <property type="entry name" value="Zinc_finger_PHD-type_CS"/>
</dbReference>
<feature type="region of interest" description="Disordered" evidence="5">
    <location>
        <begin position="542"/>
        <end position="684"/>
    </location>
</feature>
<feature type="compositionally biased region" description="Polar residues" evidence="5">
    <location>
        <begin position="1038"/>
        <end position="1049"/>
    </location>
</feature>
<dbReference type="SUPFAM" id="SSF57903">
    <property type="entry name" value="FYVE/PHD zinc finger"/>
    <property type="match status" value="1"/>
</dbReference>
<dbReference type="PROSITE" id="PS01359">
    <property type="entry name" value="ZF_PHD_1"/>
    <property type="match status" value="1"/>
</dbReference>
<organism evidence="8 9">
    <name type="scientific">Eumeta variegata</name>
    <name type="common">Bagworm moth</name>
    <name type="synonym">Eumeta japonica</name>
    <dbReference type="NCBI Taxonomy" id="151549"/>
    <lineage>
        <taxon>Eukaryota</taxon>
        <taxon>Metazoa</taxon>
        <taxon>Ecdysozoa</taxon>
        <taxon>Arthropoda</taxon>
        <taxon>Hexapoda</taxon>
        <taxon>Insecta</taxon>
        <taxon>Pterygota</taxon>
        <taxon>Neoptera</taxon>
        <taxon>Endopterygota</taxon>
        <taxon>Lepidoptera</taxon>
        <taxon>Glossata</taxon>
        <taxon>Ditrysia</taxon>
        <taxon>Tineoidea</taxon>
        <taxon>Psychidae</taxon>
        <taxon>Oiketicinae</taxon>
        <taxon>Eumeta</taxon>
    </lineage>
</organism>
<feature type="compositionally biased region" description="Polar residues" evidence="5">
    <location>
        <begin position="1624"/>
        <end position="1634"/>
    </location>
</feature>
<feature type="region of interest" description="Disordered" evidence="5">
    <location>
        <begin position="265"/>
        <end position="344"/>
    </location>
</feature>
<dbReference type="EMBL" id="BGZK01000498">
    <property type="protein sequence ID" value="GBP47255.1"/>
    <property type="molecule type" value="Genomic_DNA"/>
</dbReference>
<feature type="compositionally biased region" description="Polar residues" evidence="5">
    <location>
        <begin position="668"/>
        <end position="684"/>
    </location>
</feature>
<evidence type="ECO:0000256" key="3">
    <source>
        <dbReference type="ARBA" id="ARBA00022833"/>
    </source>
</evidence>
<dbReference type="STRING" id="151549.A0A4C1WAT9"/>
<feature type="compositionally biased region" description="Polar residues" evidence="5">
    <location>
        <begin position="809"/>
        <end position="826"/>
    </location>
</feature>
<feature type="compositionally biased region" description="Basic residues" evidence="5">
    <location>
        <begin position="1491"/>
        <end position="1515"/>
    </location>
</feature>
<feature type="compositionally biased region" description="Low complexity" evidence="5">
    <location>
        <begin position="1551"/>
        <end position="1564"/>
    </location>
</feature>
<feature type="domain" description="PHD-type" evidence="6">
    <location>
        <begin position="198"/>
        <end position="248"/>
    </location>
</feature>
<feature type="region of interest" description="Disordered" evidence="5">
    <location>
        <begin position="885"/>
        <end position="911"/>
    </location>
</feature>
<dbReference type="InterPro" id="IPR047157">
    <property type="entry name" value="PHRF1/Atg35"/>
</dbReference>
<feature type="compositionally biased region" description="Low complexity" evidence="5">
    <location>
        <begin position="1387"/>
        <end position="1398"/>
    </location>
</feature>
<dbReference type="Pfam" id="PF13639">
    <property type="entry name" value="zf-RING_2"/>
    <property type="match status" value="1"/>
</dbReference>
<feature type="region of interest" description="Disordered" evidence="5">
    <location>
        <begin position="1"/>
        <end position="69"/>
    </location>
</feature>
<evidence type="ECO:0000313" key="9">
    <source>
        <dbReference type="Proteomes" id="UP000299102"/>
    </source>
</evidence>
<feature type="compositionally biased region" description="Basic and acidic residues" evidence="5">
    <location>
        <begin position="1120"/>
        <end position="1157"/>
    </location>
</feature>
<name>A0A4C1WAT9_EUMVA</name>
<evidence type="ECO:0000256" key="1">
    <source>
        <dbReference type="ARBA" id="ARBA00022723"/>
    </source>
</evidence>
<dbReference type="CDD" id="cd16635">
    <property type="entry name" value="mRING-HC-C3HC3D_PHRF1"/>
    <property type="match status" value="1"/>
</dbReference>
<keyword evidence="1" id="KW-0479">Metal-binding</keyword>
<feature type="compositionally biased region" description="Basic residues" evidence="5">
    <location>
        <begin position="335"/>
        <end position="344"/>
    </location>
</feature>
<reference evidence="8 9" key="1">
    <citation type="journal article" date="2019" name="Commun. Biol.">
        <title>The bagworm genome reveals a unique fibroin gene that provides high tensile strength.</title>
        <authorList>
            <person name="Kono N."/>
            <person name="Nakamura H."/>
            <person name="Ohtoshi R."/>
            <person name="Tomita M."/>
            <person name="Numata K."/>
            <person name="Arakawa K."/>
        </authorList>
    </citation>
    <scope>NUCLEOTIDE SEQUENCE [LARGE SCALE GENOMIC DNA]</scope>
</reference>
<feature type="compositionally biased region" description="Low complexity" evidence="5">
    <location>
        <begin position="1813"/>
        <end position="1822"/>
    </location>
</feature>
<sequence length="2169" mass="242064">MSEDSGEDSPPRSKRKIKKILILSGSSSESDESISQLRMRKKRLRVVSDAESEAAHSSGSSIVGPKIRRRPLQLLESDSDSESSHSSLRKIQELPSHCPTQVARGFSSDSSEGNSDKCSICLMRFTNQEVGTPQNCEHVFCVDCITEWSKNVNTCPVDRSTFEVIIVRERPGGRVLRKEPVHMQERRPSVELMPHDDTTICEICGSSDDETTMLLCDNCDLGFHMQCLTPPLQEIPAYEWYCPTCSENNLDDLVELAEVQDLIDDSQDIERPLGPRPSTFRNSGTSRSRRSTRNRHTANEPSTSRERQTTATPNRVRGHASTMTASITTPSSSRTRPRRRYKRRRKTHTVIIEYEVEDGGKIPIKKTVSVKKRLRRRVLRRRTRTAARRSHVRASVRAQLAALASASVEANASSSVRNLALNRDRAGVPALRLFGDPNALDYFSDDETTGGNVALAVAVRAPSAAVSTYRHARRKGIMVPSPPPASTVPDILSSILESQTLLHSKNSVVSVAADGRVDIEMRNGGIRLRPEKQSYLYKEKDSIDLSQSEGLSKQAPSYPGQSRGGGWSGNYRGQRPRDYPTGRGGSGGYGGYGADCNRPPHYRPHGGSGWRDDHDSHTGYMRRINQYTDADSNTDRDNVNRRQNVNSNRGLGHFPSRYPERGRPSWPPYSSEQPAPSGRHSFSSLSADALDMRTAVGVSAENNVDLYGDIDPPRREPAPQPAYDPLPEPPIFTFDRPPDVDKSEDEKSDSGLVIDTDKYDPTEPTRDDSSGDDEKLEEGASQDRVQLPPPPPSSSLSQPPPPPSPPPVTQQLTCEMSSTASTSSVIVKTTIFNKSEDLEERNWGIANQIMQEHDKSDNESEGDCPNFSIYSATSVHIASNTSITIPKPSLDHQEECTYPPDEDLVQEDDDTPTRDELPIINSISNISEEAFEIQQTNTLSIHQTPVIKKNEIDYNEKVSKRCPITPNPRTPIKIKLNTPSLIKRQVLDLYDDDEAETTIDTTVSTGDHLEHKPTDQEDINASLTLENVIKSNKEHQQGETNQIKDTTGIQPEKSNKETNESQITELKRSKLYEKEEEEEVSQNVNKQNSAETIDFVLKSTDAEDANERISPIKPVQNIENKLEQEKDDLSDNDLEIKTTSSEKEGLEARDEALEKMTESISETEDERSYTPCLDENKSNKDASFEIEKDNKGIGGLDTEMISDEEANEMFSDNDKNVSERSVDSPRKVTPLLNPDDVEVSDKKKRLPAVGDETRKKKKKESKKESKDKAKGKNKKNDVAFKKLSKSGKERNYRDKDKKDKEDKSKNKKERLKSIEKDKNKLKKKEKRKDLERYDVRTVVSEKRRKLKDPFGRDISPRGRSRSPSIARSPLERPIRDISPQPFRRSRSALSASPGASPSIAHRRFERSSSRRRRKSPSLRARRSRSRSRRPKRSVSPRRRSASPRRRRSGSRGRKRVRRDTSGTPKPKSRKKKRSRSKRRSTSRAASFVKEKKLRRNKRKSRSPRKKSPKQKRTKVRSVTPELELSPERRHSEDGVGPGAWPDKSPLYRGWSRSLSRSVNSRLLSPGWTPPRDLSPEPRHLRVILSNDDGARTKDRRRRQRDLEKHRHAKHTRDITGPSKEVFTSGDNILVSVSFNKKDHGETIPIDDSTGKHRKRKNDSKKDRREKKRKKGTTATDAANTKPVAIIDLERSPFREITPSPKNVIVLSDSDHGDKDGSEMPLGGGGDIPPADRPVTPVHRVSPAAGPKTPPEPSIKFSIAPKPSVQLRPVNPLREHDESREEHSREKGPNTPPEPPDSPPSSADAYDPFEPTRSRSASASPTRTVPPPDHRPPTTITLETAQKTNLSADDVVNQRPISPMEKVMALLHSTRDVSPTNIDELNRAPSVTEQIESTPVPAATQPILPAASIAPTTQSPSAVQATAQPVYLSAALPRVGVFSGAPSPQRGPTGQRIVLPSPTKSSPIRPQQPKLFLAKPSPIKSNPIKPLQSTKISKLPLPAMKTVGVVRKQPTASADDDLGAGLDSPYSPGSSDFGDLFEPPADATAPTSATASAKTYSKPTKGDLFDSLLGGKSSKLNKSKTSATKVPVKQIKKVPKKLNRQERVVEEVKLVLKPHYYKKRVTKEEYKDIMRRAVPKICHNKSGEINPTKIQALVEAYVRKFRKRHKLGLA</sequence>
<dbReference type="Gene3D" id="3.30.40.10">
    <property type="entry name" value="Zinc/RING finger domain, C3HC4 (zinc finger)"/>
    <property type="match status" value="2"/>
</dbReference>
<feature type="region of interest" description="Disordered" evidence="5">
    <location>
        <begin position="2005"/>
        <end position="2055"/>
    </location>
</feature>
<feature type="compositionally biased region" description="Basic and acidic residues" evidence="5">
    <location>
        <begin position="1261"/>
        <end position="1304"/>
    </location>
</feature>
<feature type="compositionally biased region" description="Basic and acidic residues" evidence="5">
    <location>
        <begin position="1772"/>
        <end position="1787"/>
    </location>
</feature>
<feature type="compositionally biased region" description="Pro residues" evidence="5">
    <location>
        <begin position="718"/>
        <end position="730"/>
    </location>
</feature>
<dbReference type="SMART" id="SM00184">
    <property type="entry name" value="RING"/>
    <property type="match status" value="2"/>
</dbReference>
<feature type="compositionally biased region" description="Acidic residues" evidence="5">
    <location>
        <begin position="900"/>
        <end position="910"/>
    </location>
</feature>
<dbReference type="PANTHER" id="PTHR12618">
    <property type="entry name" value="PHD AND RING FINGER DOMAIN-CONTAINING PROTEIN 1"/>
    <property type="match status" value="1"/>
</dbReference>
<evidence type="ECO:0000313" key="8">
    <source>
        <dbReference type="EMBL" id="GBP47255.1"/>
    </source>
</evidence>
<dbReference type="PANTHER" id="PTHR12618:SF20">
    <property type="entry name" value="PHD AND RING FINGER DOMAIN-CONTAINING PROTEIN 1"/>
    <property type="match status" value="1"/>
</dbReference>
<keyword evidence="3" id="KW-0862">Zinc</keyword>
<feature type="compositionally biased region" description="Basic and acidic residues" evidence="5">
    <location>
        <begin position="1708"/>
        <end position="1717"/>
    </location>
</feature>
<evidence type="ECO:0000256" key="5">
    <source>
        <dbReference type="SAM" id="MobiDB-lite"/>
    </source>
</evidence>
<feature type="compositionally biased region" description="Pro residues" evidence="5">
    <location>
        <begin position="787"/>
        <end position="808"/>
    </location>
</feature>
<dbReference type="SUPFAM" id="SSF57850">
    <property type="entry name" value="RING/U-box"/>
    <property type="match status" value="1"/>
</dbReference>
<feature type="domain" description="RING-type" evidence="7">
    <location>
        <begin position="118"/>
        <end position="159"/>
    </location>
</feature>
<protein>
    <submittedName>
        <fullName evidence="8">PHD and RING finger domain-containing protein 1</fullName>
    </submittedName>
</protein>
<feature type="region of interest" description="Disordered" evidence="5">
    <location>
        <begin position="699"/>
        <end position="826"/>
    </location>
</feature>
<feature type="compositionally biased region" description="Gly residues" evidence="5">
    <location>
        <begin position="582"/>
        <end position="593"/>
    </location>
</feature>
<feature type="compositionally biased region" description="Polar residues" evidence="5">
    <location>
        <begin position="544"/>
        <end position="555"/>
    </location>
</feature>
<dbReference type="SMART" id="SM00249">
    <property type="entry name" value="PHD"/>
    <property type="match status" value="1"/>
</dbReference>
<feature type="compositionally biased region" description="Low complexity" evidence="5">
    <location>
        <begin position="2038"/>
        <end position="2055"/>
    </location>
</feature>
<dbReference type="InterPro" id="IPR013083">
    <property type="entry name" value="Znf_RING/FYVE/PHD"/>
</dbReference>
<feature type="compositionally biased region" description="Basic and acidic residues" evidence="5">
    <location>
        <begin position="1053"/>
        <end position="1073"/>
    </location>
</feature>
<feature type="compositionally biased region" description="Basic and acidic residues" evidence="5">
    <location>
        <begin position="1327"/>
        <end position="1356"/>
    </location>
</feature>
<feature type="compositionally biased region" description="Basic residues" evidence="5">
    <location>
        <begin position="1593"/>
        <end position="1610"/>
    </location>
</feature>
<keyword evidence="2 4" id="KW-0863">Zinc-finger</keyword>
<dbReference type="InterPro" id="IPR001841">
    <property type="entry name" value="Znf_RING"/>
</dbReference>
<dbReference type="GO" id="GO:0008270">
    <property type="term" value="F:zinc ion binding"/>
    <property type="evidence" value="ECO:0007669"/>
    <property type="project" value="UniProtKB-KW"/>
</dbReference>
<dbReference type="PROSITE" id="PS50089">
    <property type="entry name" value="ZF_RING_2"/>
    <property type="match status" value="1"/>
</dbReference>
<evidence type="ECO:0000256" key="4">
    <source>
        <dbReference type="PROSITE-ProRule" id="PRU00175"/>
    </source>
</evidence>
<feature type="compositionally biased region" description="Basic and acidic residues" evidence="5">
    <location>
        <begin position="736"/>
        <end position="773"/>
    </location>
</feature>
<evidence type="ECO:0000259" key="6">
    <source>
        <dbReference type="PROSITE" id="PS50016"/>
    </source>
</evidence>
<dbReference type="InterPro" id="IPR019787">
    <property type="entry name" value="Znf_PHD-finger"/>
</dbReference>
<evidence type="ECO:0000256" key="2">
    <source>
        <dbReference type="ARBA" id="ARBA00022771"/>
    </source>
</evidence>
<feature type="region of interest" description="Disordered" evidence="5">
    <location>
        <begin position="1972"/>
        <end position="1991"/>
    </location>
</feature>
<feature type="compositionally biased region" description="Pro residues" evidence="5">
    <location>
        <begin position="1789"/>
        <end position="1798"/>
    </location>
</feature>
<proteinExistence type="predicted"/>
<dbReference type="Pfam" id="PF23030">
    <property type="entry name" value="SCAF11-like_C"/>
    <property type="match status" value="1"/>
</dbReference>
<feature type="compositionally biased region" description="Polar residues" evidence="5">
    <location>
        <begin position="1833"/>
        <end position="1846"/>
    </location>
</feature>
<dbReference type="PROSITE" id="PS50016">
    <property type="entry name" value="ZF_PHD_2"/>
    <property type="match status" value="1"/>
</dbReference>
<feature type="region of interest" description="Disordered" evidence="5">
    <location>
        <begin position="1938"/>
        <end position="1967"/>
    </location>
</feature>
<dbReference type="Pfam" id="PF00628">
    <property type="entry name" value="PHD"/>
    <property type="match status" value="1"/>
</dbReference>